<evidence type="ECO:0000313" key="2">
    <source>
        <dbReference type="EMBL" id="KAF5399909.1"/>
    </source>
</evidence>
<dbReference type="OrthoDB" id="6265457at2759"/>
<evidence type="ECO:0000313" key="3">
    <source>
        <dbReference type="Proteomes" id="UP000748531"/>
    </source>
</evidence>
<dbReference type="Proteomes" id="UP000748531">
    <property type="component" value="Unassembled WGS sequence"/>
</dbReference>
<comment type="caution">
    <text evidence="2">The sequence shown here is derived from an EMBL/GenBank/DDBJ whole genome shotgun (WGS) entry which is preliminary data.</text>
</comment>
<proteinExistence type="predicted"/>
<accession>A0A8J4WHG1</accession>
<evidence type="ECO:0000256" key="1">
    <source>
        <dbReference type="SAM" id="SignalP"/>
    </source>
</evidence>
<gene>
    <name evidence="2" type="ORF">PHET_06514</name>
</gene>
<keyword evidence="1" id="KW-0732">Signal</keyword>
<name>A0A8J4WHG1_9TREM</name>
<dbReference type="EMBL" id="LUCH01003619">
    <property type="protein sequence ID" value="KAF5399909.1"/>
    <property type="molecule type" value="Genomic_DNA"/>
</dbReference>
<reference evidence="2" key="1">
    <citation type="submission" date="2019-05" db="EMBL/GenBank/DDBJ databases">
        <title>Annotation for the trematode Paragonimus heterotremus.</title>
        <authorList>
            <person name="Choi Y.-J."/>
        </authorList>
    </citation>
    <scope>NUCLEOTIDE SEQUENCE</scope>
    <source>
        <strain evidence="2">LC</strain>
    </source>
</reference>
<feature type="chain" id="PRO_5035247981" description="Lipocalin" evidence="1">
    <location>
        <begin position="28"/>
        <end position="204"/>
    </location>
</feature>
<protein>
    <recommendedName>
        <fullName evidence="4">Lipocalin</fullName>
    </recommendedName>
</protein>
<keyword evidence="3" id="KW-1185">Reference proteome</keyword>
<organism evidence="2 3">
    <name type="scientific">Paragonimus heterotremus</name>
    <dbReference type="NCBI Taxonomy" id="100268"/>
    <lineage>
        <taxon>Eukaryota</taxon>
        <taxon>Metazoa</taxon>
        <taxon>Spiralia</taxon>
        <taxon>Lophotrochozoa</taxon>
        <taxon>Platyhelminthes</taxon>
        <taxon>Trematoda</taxon>
        <taxon>Digenea</taxon>
        <taxon>Plagiorchiida</taxon>
        <taxon>Troglotremata</taxon>
        <taxon>Troglotrematidae</taxon>
        <taxon>Paragonimus</taxon>
    </lineage>
</organism>
<feature type="signal peptide" evidence="1">
    <location>
        <begin position="1"/>
        <end position="27"/>
    </location>
</feature>
<dbReference type="AlphaFoldDB" id="A0A8J4WHG1"/>
<evidence type="ECO:0008006" key="4">
    <source>
        <dbReference type="Google" id="ProtNLM"/>
    </source>
</evidence>
<sequence>MIIYAYCEMAVLPVTIVLLALLRDVSAQNGTLPRKLTSTFKGALAYNSSLVEHPENLTQENRTKLQTDVCKQLIHLVPWYREQCNTSNCTVDHIDRNWVFVNYTILTTEKFLRIHDPSCSTYYILLANLVRPTRDYKTIYYLRHITLENGDSGQPAVPSSVDSGSTAIGVDGAVTRSGKQVSWIGFVLDSNVTKEVDNNVSPQS</sequence>